<dbReference type="GO" id="GO:0048288">
    <property type="term" value="P:nuclear membrane fusion involved in karyogamy"/>
    <property type="evidence" value="ECO:0007669"/>
    <property type="project" value="InterPro"/>
</dbReference>
<evidence type="ECO:0000256" key="4">
    <source>
        <dbReference type="ARBA" id="ARBA00010473"/>
    </source>
</evidence>
<name>A0AA38RBP6_9PEZI</name>
<dbReference type="InterPro" id="IPR007292">
    <property type="entry name" value="Nuclear_fusion_Kar5"/>
</dbReference>
<keyword evidence="9" id="KW-1133">Transmembrane helix</keyword>
<comment type="similarity">
    <text evidence="4">Belongs to the KAR5 family.</text>
</comment>
<evidence type="ECO:0000256" key="5">
    <source>
        <dbReference type="ARBA" id="ARBA00022459"/>
    </source>
</evidence>
<comment type="subcellular location">
    <subcellularLocation>
        <location evidence="3">Endoplasmic reticulum membrane</location>
    </subcellularLocation>
    <subcellularLocation>
        <location evidence="2">Nucleus membrane</location>
    </subcellularLocation>
</comment>
<reference evidence="13" key="1">
    <citation type="submission" date="2022-07" db="EMBL/GenBank/DDBJ databases">
        <title>Fungi with potential for degradation of polypropylene.</title>
        <authorList>
            <person name="Gostincar C."/>
        </authorList>
    </citation>
    <scope>NUCLEOTIDE SEQUENCE</scope>
    <source>
        <strain evidence="13">EXF-13308</strain>
    </source>
</reference>
<evidence type="ECO:0000256" key="3">
    <source>
        <dbReference type="ARBA" id="ARBA00004586"/>
    </source>
</evidence>
<sequence length="452" mass="49552">MSPSDILKARTKLPNIYAAALNELQALESEPLCHRVAARLLVNNCQLLEGKDEATVLTDSGRHIRDFVDSYAASLAICDLERGAFEIPSACSKFREPALVQLQIQDEPRLHVTSGEIDICLSGLAQSNSAWTTWVSYRHKALRFCEAARVDQEKTQNILLYQRLTKAMAKLADGVEADLQAQLAKQKQVEDQMEYLHIRSLETGQLLDQLGPRIDEIKAGLAGLEDYLSTDLNHAMQSSTDSINAGHESATNLRQFLDVLMNTVLESNSRVAAAHEQSLERVSRKASDEMDVVVTAMAYAVASSVSLQNQIESSQNQAAQLALRQSSLENGMTRLLTISERLSSKYKDHTYRLNEATNMTNSLLQKLEKAASSAASFGMGKSKWWPHIVCPVTTLLLGSYGLPPSLLRNFLLLCLGELVGLAVSSVDGLATVAPFFFTSSSFVNGTTALSLM</sequence>
<evidence type="ECO:0000313" key="13">
    <source>
        <dbReference type="EMBL" id="KAJ9133087.1"/>
    </source>
</evidence>
<proteinExistence type="inferred from homology"/>
<dbReference type="EMBL" id="JANBVO010000053">
    <property type="protein sequence ID" value="KAJ9133087.1"/>
    <property type="molecule type" value="Genomic_DNA"/>
</dbReference>
<dbReference type="Proteomes" id="UP001174694">
    <property type="component" value="Unassembled WGS sequence"/>
</dbReference>
<evidence type="ECO:0000313" key="14">
    <source>
        <dbReference type="Proteomes" id="UP001174694"/>
    </source>
</evidence>
<keyword evidence="5" id="KW-0415">Karyogamy</keyword>
<dbReference type="GO" id="GO:0000742">
    <property type="term" value="P:karyogamy involved in conjugation with cellular fusion"/>
    <property type="evidence" value="ECO:0007669"/>
    <property type="project" value="InterPro"/>
</dbReference>
<comment type="caution">
    <text evidence="13">The sequence shown here is derived from an EMBL/GenBank/DDBJ whole genome shotgun (WGS) entry which is preliminary data.</text>
</comment>
<evidence type="ECO:0000256" key="10">
    <source>
        <dbReference type="ARBA" id="ARBA00023136"/>
    </source>
</evidence>
<keyword evidence="7" id="KW-0732">Signal</keyword>
<evidence type="ECO:0000256" key="7">
    <source>
        <dbReference type="ARBA" id="ARBA00022729"/>
    </source>
</evidence>
<dbReference type="PANTHER" id="PTHR28012">
    <property type="entry name" value="NUCLEAR FUSION PROTEIN KAR5"/>
    <property type="match status" value="1"/>
</dbReference>
<keyword evidence="6" id="KW-0812">Transmembrane</keyword>
<dbReference type="GO" id="GO:0005789">
    <property type="term" value="C:endoplasmic reticulum membrane"/>
    <property type="evidence" value="ECO:0007669"/>
    <property type="project" value="UniProtKB-SubCell"/>
</dbReference>
<dbReference type="PANTHER" id="PTHR28012:SF1">
    <property type="entry name" value="NUCLEAR FUSION PROTEIN KAR5"/>
    <property type="match status" value="1"/>
</dbReference>
<dbReference type="GO" id="GO:0031965">
    <property type="term" value="C:nuclear membrane"/>
    <property type="evidence" value="ECO:0007669"/>
    <property type="project" value="UniProtKB-SubCell"/>
</dbReference>
<dbReference type="AlphaFoldDB" id="A0AA38RBP6"/>
<keyword evidence="11" id="KW-0325">Glycoprotein</keyword>
<keyword evidence="10" id="KW-0472">Membrane</keyword>
<comment type="function">
    <text evidence="1">Required for nuclear membrane fusion during karyogamy.</text>
</comment>
<keyword evidence="12" id="KW-0539">Nucleus</keyword>
<keyword evidence="8" id="KW-0256">Endoplasmic reticulum</keyword>
<gene>
    <name evidence="13" type="ORF">NKR23_g10989</name>
</gene>
<evidence type="ECO:0000256" key="2">
    <source>
        <dbReference type="ARBA" id="ARBA00004126"/>
    </source>
</evidence>
<keyword evidence="14" id="KW-1185">Reference proteome</keyword>
<evidence type="ECO:0000256" key="12">
    <source>
        <dbReference type="ARBA" id="ARBA00023242"/>
    </source>
</evidence>
<evidence type="ECO:0000256" key="9">
    <source>
        <dbReference type="ARBA" id="ARBA00022989"/>
    </source>
</evidence>
<evidence type="ECO:0000256" key="11">
    <source>
        <dbReference type="ARBA" id="ARBA00023180"/>
    </source>
</evidence>
<evidence type="ECO:0000256" key="6">
    <source>
        <dbReference type="ARBA" id="ARBA00022692"/>
    </source>
</evidence>
<protein>
    <submittedName>
        <fullName evidence="13">Nuclear fusion protein KAR5</fullName>
    </submittedName>
</protein>
<organism evidence="13 14">
    <name type="scientific">Pleurostoma richardsiae</name>
    <dbReference type="NCBI Taxonomy" id="41990"/>
    <lineage>
        <taxon>Eukaryota</taxon>
        <taxon>Fungi</taxon>
        <taxon>Dikarya</taxon>
        <taxon>Ascomycota</taxon>
        <taxon>Pezizomycotina</taxon>
        <taxon>Sordariomycetes</taxon>
        <taxon>Sordariomycetidae</taxon>
        <taxon>Calosphaeriales</taxon>
        <taxon>Pleurostomataceae</taxon>
        <taxon>Pleurostoma</taxon>
    </lineage>
</organism>
<evidence type="ECO:0000256" key="1">
    <source>
        <dbReference type="ARBA" id="ARBA00003389"/>
    </source>
</evidence>
<evidence type="ECO:0000256" key="8">
    <source>
        <dbReference type="ARBA" id="ARBA00022824"/>
    </source>
</evidence>
<accession>A0AA38RBP6</accession>